<evidence type="ECO:0000313" key="2">
    <source>
        <dbReference type="EMBL" id="QDT70854.1"/>
    </source>
</evidence>
<proteinExistence type="predicted"/>
<name>A0A517TR49_9BACT</name>
<dbReference type="RefSeq" id="WP_145429766.1">
    <property type="nucleotide sequence ID" value="NZ_CP036339.1"/>
</dbReference>
<keyword evidence="3" id="KW-1185">Reference proteome</keyword>
<sequence>MQSFNGIYKKRRPPLPGAVDIPEGAKVAVAASPPQPPPGCNSPELHALLGERFNSGDPFAAARHNDHQP</sequence>
<dbReference type="KEGG" id="llh:I41_00070"/>
<accession>A0A517TR49</accession>
<evidence type="ECO:0000313" key="3">
    <source>
        <dbReference type="Proteomes" id="UP000317909"/>
    </source>
</evidence>
<reference evidence="2 3" key="1">
    <citation type="submission" date="2019-02" db="EMBL/GenBank/DDBJ databases">
        <title>Deep-cultivation of Planctomycetes and their phenomic and genomic characterization uncovers novel biology.</title>
        <authorList>
            <person name="Wiegand S."/>
            <person name="Jogler M."/>
            <person name="Boedeker C."/>
            <person name="Pinto D."/>
            <person name="Vollmers J."/>
            <person name="Rivas-Marin E."/>
            <person name="Kohn T."/>
            <person name="Peeters S.H."/>
            <person name="Heuer A."/>
            <person name="Rast P."/>
            <person name="Oberbeckmann S."/>
            <person name="Bunk B."/>
            <person name="Jeske O."/>
            <person name="Meyerdierks A."/>
            <person name="Storesund J.E."/>
            <person name="Kallscheuer N."/>
            <person name="Luecker S."/>
            <person name="Lage O.M."/>
            <person name="Pohl T."/>
            <person name="Merkel B.J."/>
            <person name="Hornburger P."/>
            <person name="Mueller R.-W."/>
            <person name="Bruemmer F."/>
            <person name="Labrenz M."/>
            <person name="Spormann A.M."/>
            <person name="Op den Camp H."/>
            <person name="Overmann J."/>
            <person name="Amann R."/>
            <person name="Jetten M.S.M."/>
            <person name="Mascher T."/>
            <person name="Medema M.H."/>
            <person name="Devos D.P."/>
            <person name="Kaster A.-K."/>
            <person name="Ovreas L."/>
            <person name="Rohde M."/>
            <person name="Galperin M.Y."/>
            <person name="Jogler C."/>
        </authorList>
    </citation>
    <scope>NUCLEOTIDE SEQUENCE [LARGE SCALE GENOMIC DNA]</scope>
    <source>
        <strain evidence="2 3">I41</strain>
    </source>
</reference>
<dbReference type="EMBL" id="CP036339">
    <property type="protein sequence ID" value="QDT70854.1"/>
    <property type="molecule type" value="Genomic_DNA"/>
</dbReference>
<organism evidence="2 3">
    <name type="scientific">Lacipirellula limnantheis</name>
    <dbReference type="NCBI Taxonomy" id="2528024"/>
    <lineage>
        <taxon>Bacteria</taxon>
        <taxon>Pseudomonadati</taxon>
        <taxon>Planctomycetota</taxon>
        <taxon>Planctomycetia</taxon>
        <taxon>Pirellulales</taxon>
        <taxon>Lacipirellulaceae</taxon>
        <taxon>Lacipirellula</taxon>
    </lineage>
</organism>
<evidence type="ECO:0000256" key="1">
    <source>
        <dbReference type="SAM" id="MobiDB-lite"/>
    </source>
</evidence>
<dbReference type="AlphaFoldDB" id="A0A517TR49"/>
<dbReference type="Proteomes" id="UP000317909">
    <property type="component" value="Chromosome"/>
</dbReference>
<feature type="region of interest" description="Disordered" evidence="1">
    <location>
        <begin position="1"/>
        <end position="20"/>
    </location>
</feature>
<protein>
    <submittedName>
        <fullName evidence="2">Uncharacterized protein</fullName>
    </submittedName>
</protein>
<gene>
    <name evidence="2" type="ORF">I41_00070</name>
</gene>